<proteinExistence type="inferred from homology"/>
<reference evidence="8" key="1">
    <citation type="submission" date="2015-07" db="EMBL/GenBank/DDBJ databases">
        <title>Transcriptome Assembly of Anthurium amnicola.</title>
        <authorList>
            <person name="Suzuki J."/>
        </authorList>
    </citation>
    <scope>NUCLEOTIDE SEQUENCE</scope>
</reference>
<keyword evidence="8" id="KW-0808">Transferase</keyword>
<dbReference type="PANTHER" id="PTHR11062">
    <property type="entry name" value="EXOSTOSIN HEPARAN SULFATE GLYCOSYLTRANSFERASE -RELATED"/>
    <property type="match status" value="1"/>
</dbReference>
<dbReference type="GO" id="GO:0010417">
    <property type="term" value="P:glucuronoxylan biosynthetic process"/>
    <property type="evidence" value="ECO:0007669"/>
    <property type="project" value="TreeGrafter"/>
</dbReference>
<evidence type="ECO:0000256" key="6">
    <source>
        <dbReference type="SAM" id="Phobius"/>
    </source>
</evidence>
<dbReference type="AlphaFoldDB" id="A0A1D1XKK4"/>
<dbReference type="GO" id="GO:0000139">
    <property type="term" value="C:Golgi membrane"/>
    <property type="evidence" value="ECO:0007669"/>
    <property type="project" value="UniProtKB-SubCell"/>
</dbReference>
<feature type="transmembrane region" description="Helical" evidence="6">
    <location>
        <begin position="41"/>
        <end position="66"/>
    </location>
</feature>
<gene>
    <name evidence="8" type="primary">IRX7_3</name>
    <name evidence="8" type="ORF">g.94519</name>
</gene>
<keyword evidence="6" id="KW-0812">Transmembrane</keyword>
<protein>
    <submittedName>
        <fullName evidence="8">Putative glucuronoxylan glucuronosyltransferase IRX7</fullName>
    </submittedName>
</protein>
<dbReference type="EMBL" id="GDJX01025095">
    <property type="protein sequence ID" value="JAT42841.1"/>
    <property type="molecule type" value="Transcribed_RNA"/>
</dbReference>
<dbReference type="InterPro" id="IPR004263">
    <property type="entry name" value="Exostosin"/>
</dbReference>
<keyword evidence="5" id="KW-0333">Golgi apparatus</keyword>
<evidence type="ECO:0000259" key="7">
    <source>
        <dbReference type="Pfam" id="PF03016"/>
    </source>
</evidence>
<dbReference type="InterPro" id="IPR040911">
    <property type="entry name" value="Exostosin_GT47"/>
</dbReference>
<organism evidence="8">
    <name type="scientific">Anthurium amnicola</name>
    <dbReference type="NCBI Taxonomy" id="1678845"/>
    <lineage>
        <taxon>Eukaryota</taxon>
        <taxon>Viridiplantae</taxon>
        <taxon>Streptophyta</taxon>
        <taxon>Embryophyta</taxon>
        <taxon>Tracheophyta</taxon>
        <taxon>Spermatophyta</taxon>
        <taxon>Magnoliopsida</taxon>
        <taxon>Liliopsida</taxon>
        <taxon>Araceae</taxon>
        <taxon>Pothoideae</taxon>
        <taxon>Potheae</taxon>
        <taxon>Anthurium</taxon>
    </lineage>
</organism>
<evidence type="ECO:0000313" key="8">
    <source>
        <dbReference type="EMBL" id="JAT42841.1"/>
    </source>
</evidence>
<keyword evidence="6" id="KW-0472">Membrane</keyword>
<evidence type="ECO:0000256" key="3">
    <source>
        <dbReference type="ARBA" id="ARBA00022676"/>
    </source>
</evidence>
<dbReference type="GO" id="GO:0016757">
    <property type="term" value="F:glycosyltransferase activity"/>
    <property type="evidence" value="ECO:0007669"/>
    <property type="project" value="UniProtKB-KW"/>
</dbReference>
<evidence type="ECO:0000256" key="1">
    <source>
        <dbReference type="ARBA" id="ARBA00004323"/>
    </source>
</evidence>
<evidence type="ECO:0000256" key="5">
    <source>
        <dbReference type="ARBA" id="ARBA00023034"/>
    </source>
</evidence>
<dbReference type="Pfam" id="PF03016">
    <property type="entry name" value="Exostosin_GT47"/>
    <property type="match status" value="1"/>
</dbReference>
<keyword evidence="3" id="KW-0328">Glycosyltransferase</keyword>
<sequence length="463" mass="52266">MPPDPTRPGRPLFTAMKPAHRKAHQAHSDKNQLLPRRYYRWVIWFSISLYLLFFSSSSSLFPLAPFRPHKLSSLRKPTSLPVQALIDAAAPKGNLLSRNAKPAGGGGVPDPMSLRIYVYDLPSRYNRDWLANPRCATHLFAAEVALHRVLLDSPVRTRDPHDADFFFVPVYVSCNFSTPNGFPSLGHARGLLSSAVDLVSARYPFWNRSGGADHVFVASHDYGACFHAMEDVAVAHGLPAFLKRSIILQTFGVDRPHACQDVEHVLIPPYVPPELVQLPSLPPARDIWVFFRGKMEVHPKNISGHIYGKGVRTEIWRRYGSNPRFYVKRKRYEGFRSEIARSAFCLCPLGWAPWSPRLVESVALGCVPVVIADGIRLPYPDAVRWGDISLRLPEREVGRLEAVLRRVAATNLSAIQRRLWDPANREALLFHRPMRPGDATWHVLRALSSKTHRSWRGRSAAQK</sequence>
<dbReference type="PANTHER" id="PTHR11062:SF229">
    <property type="entry name" value="GLUCURONOXYLAN GLUCURONOSYLTRANSFERASE IRX7-RELATED"/>
    <property type="match status" value="1"/>
</dbReference>
<evidence type="ECO:0000256" key="2">
    <source>
        <dbReference type="ARBA" id="ARBA00010271"/>
    </source>
</evidence>
<name>A0A1D1XKK4_9ARAE</name>
<keyword evidence="6" id="KW-1133">Transmembrane helix</keyword>
<accession>A0A1D1XKK4</accession>
<evidence type="ECO:0000256" key="4">
    <source>
        <dbReference type="ARBA" id="ARBA00022968"/>
    </source>
</evidence>
<keyword evidence="4" id="KW-0735">Signal-anchor</keyword>
<comment type="subcellular location">
    <subcellularLocation>
        <location evidence="1">Golgi apparatus membrane</location>
        <topology evidence="1">Single-pass type II membrane protein</topology>
    </subcellularLocation>
</comment>
<feature type="domain" description="Exostosin GT47" evidence="7">
    <location>
        <begin position="113"/>
        <end position="406"/>
    </location>
</feature>
<comment type="similarity">
    <text evidence="2">Belongs to the glycosyltransferase 47 family.</text>
</comment>